<dbReference type="PANTHER" id="PTHR10900">
    <property type="entry name" value="PERIOSTIN-RELATED"/>
    <property type="match status" value="1"/>
</dbReference>
<evidence type="ECO:0000259" key="3">
    <source>
        <dbReference type="PROSITE" id="PS50213"/>
    </source>
</evidence>
<feature type="compositionally biased region" description="Low complexity" evidence="1">
    <location>
        <begin position="367"/>
        <end position="382"/>
    </location>
</feature>
<dbReference type="GO" id="GO:0016236">
    <property type="term" value="P:macroautophagy"/>
    <property type="evidence" value="ECO:0007669"/>
    <property type="project" value="TreeGrafter"/>
</dbReference>
<dbReference type="PANTHER" id="PTHR10900:SF77">
    <property type="entry name" value="FI19380P1"/>
    <property type="match status" value="1"/>
</dbReference>
<proteinExistence type="predicted"/>
<dbReference type="EMBL" id="CAJVRL010000035">
    <property type="protein sequence ID" value="CAG8950252.1"/>
    <property type="molecule type" value="Genomic_DNA"/>
</dbReference>
<dbReference type="Pfam" id="PF02469">
    <property type="entry name" value="Fasciclin"/>
    <property type="match status" value="2"/>
</dbReference>
<organism evidence="4 5">
    <name type="scientific">Hymenoscyphus fraxineus</name>
    <dbReference type="NCBI Taxonomy" id="746836"/>
    <lineage>
        <taxon>Eukaryota</taxon>
        <taxon>Fungi</taxon>
        <taxon>Dikarya</taxon>
        <taxon>Ascomycota</taxon>
        <taxon>Pezizomycotina</taxon>
        <taxon>Leotiomycetes</taxon>
        <taxon>Helotiales</taxon>
        <taxon>Helotiaceae</taxon>
        <taxon>Hymenoscyphus</taxon>
    </lineage>
</organism>
<evidence type="ECO:0000256" key="1">
    <source>
        <dbReference type="SAM" id="MobiDB-lite"/>
    </source>
</evidence>
<dbReference type="PROSITE" id="PS50213">
    <property type="entry name" value="FAS1"/>
    <property type="match status" value="2"/>
</dbReference>
<keyword evidence="5" id="KW-1185">Reference proteome</keyword>
<reference evidence="4" key="1">
    <citation type="submission" date="2021-07" db="EMBL/GenBank/DDBJ databases">
        <authorList>
            <person name="Durling M."/>
        </authorList>
    </citation>
    <scope>NUCLEOTIDE SEQUENCE</scope>
</reference>
<feature type="domain" description="FAS1" evidence="3">
    <location>
        <begin position="180"/>
        <end position="308"/>
    </location>
</feature>
<keyword evidence="2" id="KW-0732">Signal</keyword>
<evidence type="ECO:0000313" key="4">
    <source>
        <dbReference type="EMBL" id="CAG8950252.1"/>
    </source>
</evidence>
<comment type="caution">
    <text evidence="4">The sequence shown here is derived from an EMBL/GenBank/DDBJ whole genome shotgun (WGS) entry which is preliminary data.</text>
</comment>
<feature type="domain" description="FAS1" evidence="3">
    <location>
        <begin position="27"/>
        <end position="178"/>
    </location>
</feature>
<dbReference type="SMART" id="SM00554">
    <property type="entry name" value="FAS1"/>
    <property type="match status" value="2"/>
</dbReference>
<gene>
    <name evidence="4" type="ORF">HYFRA_00008490</name>
</gene>
<sequence length="414" mass="42942">MRCQSWTAAIATVASLYISGTRAQTEIPDLGTLLAGQKNLTTFYGLIQKYPNILLSLPSTNGVTILAPNNDAFDKIPYSELKSAFEKNDQDVITNILQYHILTGPRTAAQLNPGDSTFIPTLLTSPAWTSVKGGQRVENIKQNGDVVIFVSGRGTHTTVTQKDLMFTGGVIQVLDSLLIPPANLTDTFAAFNLTAYEGALYQTEKTEPYTKTANSTFFVPNNDAFQALGPAISDMTTDQLAAVLDYHTIPGQVIYSTSLTNGSVFTTAQGGNITVRQAGNTLYINSAPLGATDILLKNGVLHVLQNVLNPAGPGATPNPQIGEQGEVFASASKAESLPFTSAIPCTSACPTTSTSASMSGSGGVTAGGSRPTSTGKGAAGATSSSKALGVAMARETGFGAAGLMVALGGAVMMI</sequence>
<dbReference type="InterPro" id="IPR000782">
    <property type="entry name" value="FAS1_domain"/>
</dbReference>
<protein>
    <recommendedName>
        <fullName evidence="3">FAS1 domain-containing protein</fullName>
    </recommendedName>
</protein>
<feature type="signal peptide" evidence="2">
    <location>
        <begin position="1"/>
        <end position="23"/>
    </location>
</feature>
<name>A0A9N9KQL9_9HELO</name>
<accession>A0A9N9KQL9</accession>
<feature type="region of interest" description="Disordered" evidence="1">
    <location>
        <begin position="352"/>
        <end position="382"/>
    </location>
</feature>
<dbReference type="SUPFAM" id="SSF82153">
    <property type="entry name" value="FAS1 domain"/>
    <property type="match status" value="2"/>
</dbReference>
<dbReference type="InterPro" id="IPR050904">
    <property type="entry name" value="Adhesion/Biosynth-related"/>
</dbReference>
<evidence type="ECO:0000313" key="5">
    <source>
        <dbReference type="Proteomes" id="UP000696280"/>
    </source>
</evidence>
<dbReference type="OrthoDB" id="286301at2759"/>
<dbReference type="AlphaFoldDB" id="A0A9N9KQL9"/>
<dbReference type="Gene3D" id="2.30.180.10">
    <property type="entry name" value="FAS1 domain"/>
    <property type="match status" value="2"/>
</dbReference>
<dbReference type="InterPro" id="IPR036378">
    <property type="entry name" value="FAS1_dom_sf"/>
</dbReference>
<feature type="chain" id="PRO_5040190505" description="FAS1 domain-containing protein" evidence="2">
    <location>
        <begin position="24"/>
        <end position="414"/>
    </location>
</feature>
<dbReference type="Proteomes" id="UP000696280">
    <property type="component" value="Unassembled WGS sequence"/>
</dbReference>
<dbReference type="GO" id="GO:0000329">
    <property type="term" value="C:fungal-type vacuole membrane"/>
    <property type="evidence" value="ECO:0007669"/>
    <property type="project" value="TreeGrafter"/>
</dbReference>
<evidence type="ECO:0000256" key="2">
    <source>
        <dbReference type="SAM" id="SignalP"/>
    </source>
</evidence>